<keyword evidence="3 5" id="KW-1133">Transmembrane helix</keyword>
<dbReference type="AlphaFoldDB" id="A0A061R6B2"/>
<evidence type="ECO:0000313" key="7">
    <source>
        <dbReference type="EMBL" id="JAC68457.1"/>
    </source>
</evidence>
<comment type="subcellular location">
    <subcellularLocation>
        <location evidence="1">Membrane</location>
        <topology evidence="1">Multi-pass membrane protein</topology>
    </subcellularLocation>
</comment>
<evidence type="ECO:0000256" key="3">
    <source>
        <dbReference type="ARBA" id="ARBA00022989"/>
    </source>
</evidence>
<accession>A0A061R6B2</accession>
<dbReference type="Pfam" id="PF03151">
    <property type="entry name" value="TPT"/>
    <property type="match status" value="1"/>
</dbReference>
<dbReference type="InterPro" id="IPR050186">
    <property type="entry name" value="TPT_transporter"/>
</dbReference>
<evidence type="ECO:0000259" key="6">
    <source>
        <dbReference type="Pfam" id="PF03151"/>
    </source>
</evidence>
<feature type="transmembrane region" description="Helical" evidence="5">
    <location>
        <begin position="206"/>
        <end position="225"/>
    </location>
</feature>
<sequence>MPPGKNAASKTFLPAEWYSLKKFKEPSESSKTVASLFFSVASSFLIVSCNKHLISDLGFEQATTLTGLHTAACVGFTRVAKSLGWVTNKPCPWRAILTFGITQGVSIGFLNLSLGFNSVGFYQMTKLAIIPCTVFLERVVYNKKFSQGVLVSIVILVMGVGVATVTDVELNAKGSALSVLAVVTTCLAQIWTGTMQKRYGLSSGQLLYHASPSMALTLCLSGPLLDYLLTGSSVLSYAYTPASLLFIAVSCMTAVAVNLATFLVIGRCDAITYQVLGHVKTVLILGYGFFRLQSAPSARNVLGVLIALAGVVSYGVCKEMERGPGLPRVAPRQERKPGPGKSM</sequence>
<feature type="transmembrane region" description="Helical" evidence="5">
    <location>
        <begin position="148"/>
        <end position="168"/>
    </location>
</feature>
<dbReference type="EMBL" id="GBEZ01017925">
    <property type="protein sequence ID" value="JAC68457.1"/>
    <property type="molecule type" value="Transcribed_RNA"/>
</dbReference>
<organism evidence="7">
    <name type="scientific">Tetraselmis sp. GSL018</name>
    <dbReference type="NCBI Taxonomy" id="582737"/>
    <lineage>
        <taxon>Eukaryota</taxon>
        <taxon>Viridiplantae</taxon>
        <taxon>Chlorophyta</taxon>
        <taxon>core chlorophytes</taxon>
        <taxon>Chlorodendrophyceae</taxon>
        <taxon>Chlorodendrales</taxon>
        <taxon>Chlorodendraceae</taxon>
        <taxon>Tetraselmis</taxon>
    </lineage>
</organism>
<dbReference type="GO" id="GO:0016020">
    <property type="term" value="C:membrane"/>
    <property type="evidence" value="ECO:0007669"/>
    <property type="project" value="UniProtKB-SubCell"/>
</dbReference>
<feature type="transmembrane region" description="Helical" evidence="5">
    <location>
        <begin position="245"/>
        <end position="266"/>
    </location>
</feature>
<evidence type="ECO:0000256" key="2">
    <source>
        <dbReference type="ARBA" id="ARBA00022692"/>
    </source>
</evidence>
<feature type="transmembrane region" description="Helical" evidence="5">
    <location>
        <begin position="120"/>
        <end position="136"/>
    </location>
</feature>
<protein>
    <submittedName>
        <fullName evidence="7">Solute carrier family 35, member E3</fullName>
    </submittedName>
</protein>
<evidence type="ECO:0000256" key="5">
    <source>
        <dbReference type="SAM" id="Phobius"/>
    </source>
</evidence>
<proteinExistence type="predicted"/>
<reference evidence="7" key="1">
    <citation type="submission" date="2014-05" db="EMBL/GenBank/DDBJ databases">
        <title>The transcriptome of the halophilic microalga Tetraselmis sp. GSL018 isolated from the Great Salt Lake, Utah.</title>
        <authorList>
            <person name="Jinkerson R.E."/>
            <person name="D'Adamo S."/>
            <person name="Posewitz M.C."/>
        </authorList>
    </citation>
    <scope>NUCLEOTIDE SEQUENCE</scope>
    <source>
        <strain evidence="7">GSL018</strain>
    </source>
</reference>
<keyword evidence="2 5" id="KW-0812">Transmembrane</keyword>
<name>A0A061R6B2_9CHLO</name>
<dbReference type="InterPro" id="IPR004853">
    <property type="entry name" value="Sugar_P_trans_dom"/>
</dbReference>
<evidence type="ECO:0000256" key="4">
    <source>
        <dbReference type="ARBA" id="ARBA00023136"/>
    </source>
</evidence>
<dbReference type="PANTHER" id="PTHR11132">
    <property type="entry name" value="SOLUTE CARRIER FAMILY 35"/>
    <property type="match status" value="1"/>
</dbReference>
<feature type="domain" description="Sugar phosphate transporter" evidence="6">
    <location>
        <begin position="50"/>
        <end position="314"/>
    </location>
</feature>
<keyword evidence="4 5" id="KW-0472">Membrane</keyword>
<gene>
    <name evidence="7" type="primary">SLC35E3</name>
    <name evidence="7" type="ORF">TSPGSL018_8674</name>
</gene>
<evidence type="ECO:0000256" key="1">
    <source>
        <dbReference type="ARBA" id="ARBA00004141"/>
    </source>
</evidence>
<feature type="transmembrane region" description="Helical" evidence="5">
    <location>
        <begin position="174"/>
        <end position="194"/>
    </location>
</feature>